<comment type="caution">
    <text evidence="1">The sequence shown here is derived from an EMBL/GenBank/DDBJ whole genome shotgun (WGS) entry which is preliminary data.</text>
</comment>
<reference evidence="1 2" key="1">
    <citation type="journal article" date="2022" name="Genome Biol. Evol.">
        <title>The Spruce Budworm Genome: Reconstructing the Evolutionary History of Antifreeze Proteins.</title>
        <authorList>
            <person name="Beliveau C."/>
            <person name="Gagne P."/>
            <person name="Picq S."/>
            <person name="Vernygora O."/>
            <person name="Keeling C.I."/>
            <person name="Pinkney K."/>
            <person name="Doucet D."/>
            <person name="Wen F."/>
            <person name="Johnston J.S."/>
            <person name="Maaroufi H."/>
            <person name="Boyle B."/>
            <person name="Laroche J."/>
            <person name="Dewar K."/>
            <person name="Juretic N."/>
            <person name="Blackburn G."/>
            <person name="Nisole A."/>
            <person name="Brunet B."/>
            <person name="Brandao M."/>
            <person name="Lumley L."/>
            <person name="Duan J."/>
            <person name="Quan G."/>
            <person name="Lucarotti C.J."/>
            <person name="Roe A.D."/>
            <person name="Sperling F.A.H."/>
            <person name="Levesque R.C."/>
            <person name="Cusson M."/>
        </authorList>
    </citation>
    <scope>NUCLEOTIDE SEQUENCE [LARGE SCALE GENOMIC DNA]</scope>
    <source>
        <strain evidence="1">Glfc:IPQL:Cfum</strain>
    </source>
</reference>
<evidence type="ECO:0000313" key="1">
    <source>
        <dbReference type="EMBL" id="KAI8425444.1"/>
    </source>
</evidence>
<accession>A0ACC0JMX5</accession>
<protein>
    <submittedName>
        <fullName evidence="1">Uncharacterized protein</fullName>
    </submittedName>
</protein>
<evidence type="ECO:0000313" key="2">
    <source>
        <dbReference type="Proteomes" id="UP001064048"/>
    </source>
</evidence>
<keyword evidence="2" id="KW-1185">Reference proteome</keyword>
<gene>
    <name evidence="1" type="ORF">MSG28_007189</name>
</gene>
<name>A0ACC0JMX5_CHOFU</name>
<dbReference type="EMBL" id="CM046111">
    <property type="protein sequence ID" value="KAI8425444.1"/>
    <property type="molecule type" value="Genomic_DNA"/>
</dbReference>
<organism evidence="1 2">
    <name type="scientific">Choristoneura fumiferana</name>
    <name type="common">Spruce budworm moth</name>
    <name type="synonym">Archips fumiferana</name>
    <dbReference type="NCBI Taxonomy" id="7141"/>
    <lineage>
        <taxon>Eukaryota</taxon>
        <taxon>Metazoa</taxon>
        <taxon>Ecdysozoa</taxon>
        <taxon>Arthropoda</taxon>
        <taxon>Hexapoda</taxon>
        <taxon>Insecta</taxon>
        <taxon>Pterygota</taxon>
        <taxon>Neoptera</taxon>
        <taxon>Endopterygota</taxon>
        <taxon>Lepidoptera</taxon>
        <taxon>Glossata</taxon>
        <taxon>Ditrysia</taxon>
        <taxon>Tortricoidea</taxon>
        <taxon>Tortricidae</taxon>
        <taxon>Tortricinae</taxon>
        <taxon>Choristoneura</taxon>
    </lineage>
</organism>
<dbReference type="Proteomes" id="UP001064048">
    <property type="component" value="Chromosome 11"/>
</dbReference>
<proteinExistence type="predicted"/>
<sequence length="299" mass="33118">MTEEVTRDEFLFGTNLSDRIKDKITIEKSSQQINDPNQYLQASTPTGKLEWSASCIYTVEDDGSSRTTTSSSTIIQQKKPAQPSARRPQAHRPERSYQRARNTTSSEPPAYPGCRHLLRQAFQQRGLPENSLEVMLSSLAQATTPHVMSFLSQEFNSGACYATLNSNRSDLSLLIDSKIGTDMCIKRAILERLRTKRFHKGIGAYTQYEETGRQGSAVAEHSMDSGSTHYIRFDKFLIKCLLMGTVADSEPCTRVVGSCARSARIATTILLANPAVKQQCVEIWSLLASRSSSALGQVP</sequence>